<feature type="region of interest" description="Disordered" evidence="1">
    <location>
        <begin position="78"/>
        <end position="110"/>
    </location>
</feature>
<accession>A0A915JJX4</accession>
<evidence type="ECO:0000313" key="2">
    <source>
        <dbReference type="Proteomes" id="UP000887565"/>
    </source>
</evidence>
<evidence type="ECO:0000256" key="1">
    <source>
        <dbReference type="SAM" id="MobiDB-lite"/>
    </source>
</evidence>
<proteinExistence type="predicted"/>
<sequence length="147" mass="16183">MPQLTLSLHPHRYTGAHQHTTPYGWEGEAGMTVATTKRGHHGGGRKDKEQGKWGRVAVEHCESSYCMVLASAARALGKTNTNKAHKKRLEKGKQPVLGEEDHRGHQNGRSGSCDYDCARWYRGGGMTRCTFAIGAEKEDSHREAAIA</sequence>
<protein>
    <submittedName>
        <fullName evidence="3">Uncharacterized protein</fullName>
    </submittedName>
</protein>
<keyword evidence="2" id="KW-1185">Reference proteome</keyword>
<dbReference type="Proteomes" id="UP000887565">
    <property type="component" value="Unplaced"/>
</dbReference>
<organism evidence="2 3">
    <name type="scientific">Romanomermis culicivorax</name>
    <name type="common">Nematode worm</name>
    <dbReference type="NCBI Taxonomy" id="13658"/>
    <lineage>
        <taxon>Eukaryota</taxon>
        <taxon>Metazoa</taxon>
        <taxon>Ecdysozoa</taxon>
        <taxon>Nematoda</taxon>
        <taxon>Enoplea</taxon>
        <taxon>Dorylaimia</taxon>
        <taxon>Mermithida</taxon>
        <taxon>Mermithoidea</taxon>
        <taxon>Mermithidae</taxon>
        <taxon>Romanomermis</taxon>
    </lineage>
</organism>
<reference evidence="3" key="1">
    <citation type="submission" date="2022-11" db="UniProtKB">
        <authorList>
            <consortium name="WormBaseParasite"/>
        </authorList>
    </citation>
    <scope>IDENTIFICATION</scope>
</reference>
<dbReference type="AlphaFoldDB" id="A0A915JJX4"/>
<evidence type="ECO:0000313" key="3">
    <source>
        <dbReference type="WBParaSite" id="nRc.2.0.1.t26408-RA"/>
    </source>
</evidence>
<dbReference type="WBParaSite" id="nRc.2.0.1.t26408-RA">
    <property type="protein sequence ID" value="nRc.2.0.1.t26408-RA"/>
    <property type="gene ID" value="nRc.2.0.1.g26408"/>
</dbReference>
<name>A0A915JJX4_ROMCU</name>